<dbReference type="RefSeq" id="WP_093032140.1">
    <property type="nucleotide sequence ID" value="NZ_FOAG01000002.1"/>
</dbReference>
<keyword evidence="8" id="KW-0676">Redox-active center</keyword>
<dbReference type="PROSITE" id="PS51352">
    <property type="entry name" value="THIOREDOXIN_2"/>
    <property type="match status" value="1"/>
</dbReference>
<evidence type="ECO:0000256" key="8">
    <source>
        <dbReference type="ARBA" id="ARBA00023284"/>
    </source>
</evidence>
<reference evidence="13 14" key="1">
    <citation type="submission" date="2016-10" db="EMBL/GenBank/DDBJ databases">
        <authorList>
            <person name="de Groot N.N."/>
        </authorList>
    </citation>
    <scope>NUCLEOTIDE SEQUENCE [LARGE SCALE GENOMIC DNA]</scope>
    <source>
        <strain evidence="13 14">DSM 100674</strain>
    </source>
</reference>
<evidence type="ECO:0000256" key="5">
    <source>
        <dbReference type="ARBA" id="ARBA00022559"/>
    </source>
</evidence>
<dbReference type="GO" id="GO:0045454">
    <property type="term" value="P:cell redox homeostasis"/>
    <property type="evidence" value="ECO:0007669"/>
    <property type="project" value="TreeGrafter"/>
</dbReference>
<proteinExistence type="inferred from homology"/>
<evidence type="ECO:0000259" key="12">
    <source>
        <dbReference type="PROSITE" id="PS51352"/>
    </source>
</evidence>
<dbReference type="InterPro" id="IPR024706">
    <property type="entry name" value="Peroxiredoxin_AhpC-typ"/>
</dbReference>
<comment type="subunit">
    <text evidence="2">Homodimer; disulfide-linked, upon oxidation. 5 homodimers assemble to form a ring-like decamer.</text>
</comment>
<dbReference type="GO" id="GO:0008379">
    <property type="term" value="F:thioredoxin peroxidase activity"/>
    <property type="evidence" value="ECO:0007669"/>
    <property type="project" value="TreeGrafter"/>
</dbReference>
<dbReference type="InterPro" id="IPR019479">
    <property type="entry name" value="Peroxiredoxin_C"/>
</dbReference>
<dbReference type="PANTHER" id="PTHR10681">
    <property type="entry name" value="THIOREDOXIN PEROXIDASE"/>
    <property type="match status" value="1"/>
</dbReference>
<dbReference type="Gene3D" id="3.30.1020.10">
    <property type="entry name" value="Antioxidant, Horf6, Chain A, domain2"/>
    <property type="match status" value="1"/>
</dbReference>
<dbReference type="PIRSF" id="PIRSF000239">
    <property type="entry name" value="AHPC"/>
    <property type="match status" value="1"/>
</dbReference>
<dbReference type="GO" id="GO:0006979">
    <property type="term" value="P:response to oxidative stress"/>
    <property type="evidence" value="ECO:0007669"/>
    <property type="project" value="TreeGrafter"/>
</dbReference>
<dbReference type="EMBL" id="FOAG01000002">
    <property type="protein sequence ID" value="SEK67343.1"/>
    <property type="molecule type" value="Genomic_DNA"/>
</dbReference>
<dbReference type="GO" id="GO:0033554">
    <property type="term" value="P:cellular response to stress"/>
    <property type="evidence" value="ECO:0007669"/>
    <property type="project" value="TreeGrafter"/>
</dbReference>
<dbReference type="InterPro" id="IPR050217">
    <property type="entry name" value="Peroxiredoxin"/>
</dbReference>
<dbReference type="GO" id="GO:0042744">
    <property type="term" value="P:hydrogen peroxide catabolic process"/>
    <property type="evidence" value="ECO:0007669"/>
    <property type="project" value="TreeGrafter"/>
</dbReference>
<keyword evidence="7" id="KW-0560">Oxidoreductase</keyword>
<dbReference type="SUPFAM" id="SSF52833">
    <property type="entry name" value="Thioredoxin-like"/>
    <property type="match status" value="1"/>
</dbReference>
<dbReference type="OrthoDB" id="9812811at2"/>
<accession>A0A1H7IXS8</accession>
<evidence type="ECO:0000313" key="13">
    <source>
        <dbReference type="EMBL" id="SEK67343.1"/>
    </source>
</evidence>
<evidence type="ECO:0000256" key="7">
    <source>
        <dbReference type="ARBA" id="ARBA00023002"/>
    </source>
</evidence>
<dbReference type="InterPro" id="IPR013766">
    <property type="entry name" value="Thioredoxin_domain"/>
</dbReference>
<dbReference type="GO" id="GO:0005829">
    <property type="term" value="C:cytosol"/>
    <property type="evidence" value="ECO:0007669"/>
    <property type="project" value="TreeGrafter"/>
</dbReference>
<evidence type="ECO:0000256" key="3">
    <source>
        <dbReference type="ARBA" id="ARBA00013021"/>
    </source>
</evidence>
<dbReference type="Pfam" id="PF00578">
    <property type="entry name" value="AhpC-TSA"/>
    <property type="match status" value="1"/>
</dbReference>
<name>A0A1H7IXS8_9RHOB</name>
<comment type="catalytic activity">
    <reaction evidence="10">
        <text>a hydroperoxide + NADH + H(+) = an alcohol + NAD(+) + H2O</text>
        <dbReference type="Rhea" id="RHEA:62628"/>
        <dbReference type="ChEBI" id="CHEBI:15377"/>
        <dbReference type="ChEBI" id="CHEBI:15378"/>
        <dbReference type="ChEBI" id="CHEBI:30879"/>
        <dbReference type="ChEBI" id="CHEBI:35924"/>
        <dbReference type="ChEBI" id="CHEBI:57540"/>
        <dbReference type="ChEBI" id="CHEBI:57945"/>
        <dbReference type="EC" id="1.11.1.26"/>
    </reaction>
</comment>
<evidence type="ECO:0000313" key="14">
    <source>
        <dbReference type="Proteomes" id="UP000199582"/>
    </source>
</evidence>
<protein>
    <recommendedName>
        <fullName evidence="4">Alkyl hydroperoxide reductase C</fullName>
        <ecNumber evidence="3">1.11.1.26</ecNumber>
    </recommendedName>
    <alternativeName>
        <fullName evidence="9">Peroxiredoxin</fullName>
    </alternativeName>
</protein>
<dbReference type="AlphaFoldDB" id="A0A1H7IXS8"/>
<organism evidence="13 14">
    <name type="scientific">Roseovarius azorensis</name>
    <dbReference type="NCBI Taxonomy" id="1287727"/>
    <lineage>
        <taxon>Bacteria</taxon>
        <taxon>Pseudomonadati</taxon>
        <taxon>Pseudomonadota</taxon>
        <taxon>Alphaproteobacteria</taxon>
        <taxon>Rhodobacterales</taxon>
        <taxon>Roseobacteraceae</taxon>
        <taxon>Roseovarius</taxon>
    </lineage>
</organism>
<evidence type="ECO:0000256" key="10">
    <source>
        <dbReference type="ARBA" id="ARBA00047572"/>
    </source>
</evidence>
<dbReference type="InterPro" id="IPR036249">
    <property type="entry name" value="Thioredoxin-like_sf"/>
</dbReference>
<dbReference type="GO" id="GO:0102039">
    <property type="term" value="F:NADH-dependent peroxiredoxin activity"/>
    <property type="evidence" value="ECO:0007669"/>
    <property type="project" value="UniProtKB-EC"/>
</dbReference>
<evidence type="ECO:0000256" key="6">
    <source>
        <dbReference type="ARBA" id="ARBA00022862"/>
    </source>
</evidence>
<evidence type="ECO:0000256" key="1">
    <source>
        <dbReference type="ARBA" id="ARBA00009796"/>
    </source>
</evidence>
<comment type="similarity">
    <text evidence="1">Belongs to the peroxiredoxin family. AhpC/Prx1 subfamily.</text>
</comment>
<dbReference type="Pfam" id="PF10417">
    <property type="entry name" value="1-cysPrx_C"/>
    <property type="match status" value="1"/>
</dbReference>
<sequence>MQDMMNTGRGDDNWIEVPKGYRTGKVWSPQIGDIFPNFSAMSTKGEMAFHNWAEGRWIYLFSHPAAFTPICTTELASLAEMQPDFERAGVAVVGLSVGMPDDTARWVEDVERIFGLKIVFPVVSDPDGRLSRAMGLIHPKNDKDCTIRKSFIIDPALRVRMMLDYPAFVGRSSEEVLRAIEALQMADRTGLAVPADWQPGDDLLARPGENDDADLDARYGEGWTRLSRYLKVVHTDAAERSRD</sequence>
<dbReference type="Proteomes" id="UP000199582">
    <property type="component" value="Unassembled WGS sequence"/>
</dbReference>
<keyword evidence="5 13" id="KW-0575">Peroxidase</keyword>
<gene>
    <name evidence="13" type="ORF">SAMN05443999_10246</name>
</gene>
<evidence type="ECO:0000256" key="11">
    <source>
        <dbReference type="PIRSR" id="PIRSR000239-1"/>
    </source>
</evidence>
<keyword evidence="6" id="KW-0049">Antioxidant</keyword>
<evidence type="ECO:0000256" key="2">
    <source>
        <dbReference type="ARBA" id="ARBA00011654"/>
    </source>
</evidence>
<feature type="domain" description="Thioredoxin" evidence="12">
    <location>
        <begin position="29"/>
        <end position="185"/>
    </location>
</feature>
<dbReference type="PANTHER" id="PTHR10681:SF121">
    <property type="entry name" value="ALKYL HYDROPEROXIDE REDUCTASE C"/>
    <property type="match status" value="1"/>
</dbReference>
<dbReference type="EC" id="1.11.1.26" evidence="3"/>
<dbReference type="InterPro" id="IPR000866">
    <property type="entry name" value="AhpC/TSA"/>
</dbReference>
<evidence type="ECO:0000256" key="9">
    <source>
        <dbReference type="ARBA" id="ARBA00032077"/>
    </source>
</evidence>
<keyword evidence="14" id="KW-1185">Reference proteome</keyword>
<dbReference type="STRING" id="1287727.SAMN05443999_10246"/>
<dbReference type="Gene3D" id="3.40.30.10">
    <property type="entry name" value="Glutaredoxin"/>
    <property type="match status" value="1"/>
</dbReference>
<evidence type="ECO:0000256" key="4">
    <source>
        <dbReference type="ARBA" id="ARBA00017462"/>
    </source>
</evidence>
<feature type="active site" description="Cysteine sulfenic acid (-SOH) intermediate; for peroxidase activity" evidence="11">
    <location>
        <position position="71"/>
    </location>
</feature>